<comment type="subunit">
    <text evidence="2">Monomer. Binds 30S ribosomal subunits, but not 50S ribosomal subunits or 70S ribosomes.</text>
</comment>
<dbReference type="PANTHER" id="PTHR33515">
    <property type="entry name" value="RIBOSOME-BINDING FACTOR A, CHLOROPLASTIC-RELATED"/>
    <property type="match status" value="1"/>
</dbReference>
<dbReference type="SUPFAM" id="SSF89919">
    <property type="entry name" value="Ribosome-binding factor A, RbfA"/>
    <property type="match status" value="1"/>
</dbReference>
<dbReference type="NCBIfam" id="TIGR00082">
    <property type="entry name" value="rbfA"/>
    <property type="match status" value="1"/>
</dbReference>
<comment type="similarity">
    <text evidence="2">Belongs to the RbfA family.</text>
</comment>
<evidence type="ECO:0000256" key="1">
    <source>
        <dbReference type="ARBA" id="ARBA00022517"/>
    </source>
</evidence>
<evidence type="ECO:0000256" key="2">
    <source>
        <dbReference type="HAMAP-Rule" id="MF_00003"/>
    </source>
</evidence>
<dbReference type="GeneID" id="93425022"/>
<dbReference type="RefSeq" id="WP_107035659.1">
    <property type="nucleotide sequence ID" value="NZ_CAONGC010000014.1"/>
</dbReference>
<dbReference type="InterPro" id="IPR015946">
    <property type="entry name" value="KH_dom-like_a/b"/>
</dbReference>
<name>A0A2V1J0M5_9BACT</name>
<sequence length="125" mass="14153">MESTRQAKIARLLQKELSEIFRQQTAKTHGVIISVSTVRVSPDLSIAKAYLSVFPSGKAQEMIDNINKSQKTVRYELAQRVRHQLRKTPELAFYLDDSLDYIEKIDSLLDSTTAEGAEKELPEAD</sequence>
<dbReference type="GO" id="GO:0030490">
    <property type="term" value="P:maturation of SSU-rRNA"/>
    <property type="evidence" value="ECO:0007669"/>
    <property type="project" value="UniProtKB-UniRule"/>
</dbReference>
<comment type="subcellular location">
    <subcellularLocation>
        <location evidence="2">Cytoplasm</location>
    </subcellularLocation>
</comment>
<proteinExistence type="inferred from homology"/>
<reference evidence="4" key="1">
    <citation type="submission" date="2018-02" db="EMBL/GenBank/DDBJ databases">
        <authorList>
            <person name="Clavel T."/>
            <person name="Strowig T."/>
        </authorList>
    </citation>
    <scope>NUCLEOTIDE SEQUENCE [LARGE SCALE GENOMIC DNA]</scope>
    <source>
        <strain evidence="4">DSM 100764</strain>
    </source>
</reference>
<comment type="caution">
    <text evidence="3">The sequence shown here is derived from an EMBL/GenBank/DDBJ whole genome shotgun (WGS) entry which is preliminary data.</text>
</comment>
<dbReference type="GO" id="GO:0005829">
    <property type="term" value="C:cytosol"/>
    <property type="evidence" value="ECO:0007669"/>
    <property type="project" value="TreeGrafter"/>
</dbReference>
<keyword evidence="2" id="KW-0963">Cytoplasm</keyword>
<dbReference type="PANTHER" id="PTHR33515:SF1">
    <property type="entry name" value="RIBOSOME-BINDING FACTOR A, CHLOROPLASTIC-RELATED"/>
    <property type="match status" value="1"/>
</dbReference>
<dbReference type="EMBL" id="PUBV01000007">
    <property type="protein sequence ID" value="PWB08222.1"/>
    <property type="molecule type" value="Genomic_DNA"/>
</dbReference>
<dbReference type="Gene3D" id="3.30.300.20">
    <property type="match status" value="1"/>
</dbReference>
<comment type="function">
    <text evidence="2">One of several proteins that assist in the late maturation steps of the functional core of the 30S ribosomal subunit. Associates with free 30S ribosomal subunits (but not with 30S subunits that are part of 70S ribosomes or polysomes). Required for efficient processing of 16S rRNA. May interact with the 5'-terminal helix region of 16S rRNA.</text>
</comment>
<dbReference type="Proteomes" id="UP000244925">
    <property type="component" value="Unassembled WGS sequence"/>
</dbReference>
<dbReference type="GO" id="GO:0043024">
    <property type="term" value="F:ribosomal small subunit binding"/>
    <property type="evidence" value="ECO:0007669"/>
    <property type="project" value="TreeGrafter"/>
</dbReference>
<dbReference type="Pfam" id="PF02033">
    <property type="entry name" value="RBFA"/>
    <property type="match status" value="1"/>
</dbReference>
<dbReference type="InterPro" id="IPR023799">
    <property type="entry name" value="RbfA_dom_sf"/>
</dbReference>
<keyword evidence="4" id="KW-1185">Reference proteome</keyword>
<protein>
    <recommendedName>
        <fullName evidence="2">Ribosome-binding factor A</fullName>
    </recommendedName>
</protein>
<gene>
    <name evidence="2 3" type="primary">rbfA</name>
    <name evidence="3" type="ORF">C5O25_05135</name>
</gene>
<evidence type="ECO:0000313" key="3">
    <source>
        <dbReference type="EMBL" id="PWB08222.1"/>
    </source>
</evidence>
<organism evidence="3 4">
    <name type="scientific">Paramuribaculum intestinale</name>
    <dbReference type="NCBI Taxonomy" id="2094151"/>
    <lineage>
        <taxon>Bacteria</taxon>
        <taxon>Pseudomonadati</taxon>
        <taxon>Bacteroidota</taxon>
        <taxon>Bacteroidia</taxon>
        <taxon>Bacteroidales</taxon>
        <taxon>Muribaculaceae</taxon>
        <taxon>Paramuribaculum</taxon>
    </lineage>
</organism>
<dbReference type="AlphaFoldDB" id="A0A2V1J0M5"/>
<dbReference type="HAMAP" id="MF_00003">
    <property type="entry name" value="RbfA"/>
    <property type="match status" value="1"/>
</dbReference>
<keyword evidence="1 2" id="KW-0690">Ribosome biogenesis</keyword>
<evidence type="ECO:0000313" key="4">
    <source>
        <dbReference type="Proteomes" id="UP000244925"/>
    </source>
</evidence>
<accession>A0A2V1J0M5</accession>
<dbReference type="InterPro" id="IPR000238">
    <property type="entry name" value="RbfA"/>
</dbReference>